<organism evidence="2 3">
    <name type="scientific">Ureaplasma miroungigenitalium</name>
    <dbReference type="NCBI Taxonomy" id="1042321"/>
    <lineage>
        <taxon>Bacteria</taxon>
        <taxon>Bacillati</taxon>
        <taxon>Mycoplasmatota</taxon>
        <taxon>Mycoplasmoidales</taxon>
        <taxon>Mycoplasmoidaceae</taxon>
        <taxon>Ureaplasma</taxon>
    </lineage>
</organism>
<reference evidence="2 3" key="1">
    <citation type="journal article" date="2020" name="Int. J. Syst. Evol. Microbiol.">
        <title>Ureaplasma miroungigenitalium sp. nov. isolated from northern elephant seals (Mirounga angustirostris) and Ureaplasma zalophigenitalium sp. nov. isolated from California sea lions (Zalophus californianus).</title>
        <authorList>
            <person name="Volokhov D.V."/>
            <person name="Gulland F.M."/>
            <person name="Gao Y."/>
            <person name="Chizhikov V.E."/>
        </authorList>
    </citation>
    <scope>NUCLEOTIDE SEQUENCE [LARGE SCALE GENOMIC DNA]</scope>
    <source>
        <strain evidence="2 3">ES3182-GEN</strain>
    </source>
</reference>
<dbReference type="Gene3D" id="1.10.3120.10">
    <property type="entry name" value="Trigger factor, C-terminal domain"/>
    <property type="match status" value="1"/>
</dbReference>
<dbReference type="Proteomes" id="UP001208245">
    <property type="component" value="Unassembled WGS sequence"/>
</dbReference>
<sequence>MEFKSQIKNKRPIDWKHTIEIEELRIDPKMLEMHRERVNQVFANETEEKKAQQIHNIVIRENAFNLAMDYLVSFYDVDVHADDVEELEPKIKQVYGDQIKDDQVEQVLKKIIYRGLIFKDLQKELSISVNDEELDSILDNYYEQSNQSIRNFKENKAQYEAARETLLDEKTVAEIIGKFTIDTSKYEKNLRDSLAEKMELDKQIEDMKKEDKTAEEK</sequence>
<feature type="coiled-coil region" evidence="1">
    <location>
        <begin position="142"/>
        <end position="217"/>
    </location>
</feature>
<dbReference type="RefSeq" id="WP_263821785.1">
    <property type="nucleotide sequence ID" value="NZ_JAOXHK010000002.1"/>
</dbReference>
<keyword evidence="3" id="KW-1185">Reference proteome</keyword>
<dbReference type="EMBL" id="JAOXHL010000001">
    <property type="protein sequence ID" value="MCV3728470.1"/>
    <property type="molecule type" value="Genomic_DNA"/>
</dbReference>
<gene>
    <name evidence="2" type="ORF">OF376_01655</name>
</gene>
<proteinExistence type="predicted"/>
<dbReference type="InterPro" id="IPR054820">
    <property type="entry name" value="MPN555-like"/>
</dbReference>
<evidence type="ECO:0008006" key="4">
    <source>
        <dbReference type="Google" id="ProtNLM"/>
    </source>
</evidence>
<dbReference type="InterPro" id="IPR027304">
    <property type="entry name" value="Trigger_fact/SurA_dom_sf"/>
</dbReference>
<comment type="caution">
    <text evidence="2">The sequence shown here is derived from an EMBL/GenBank/DDBJ whole genome shotgun (WGS) entry which is preliminary data.</text>
</comment>
<evidence type="ECO:0000313" key="3">
    <source>
        <dbReference type="Proteomes" id="UP001208245"/>
    </source>
</evidence>
<evidence type="ECO:0000313" key="2">
    <source>
        <dbReference type="EMBL" id="MCV3728470.1"/>
    </source>
</evidence>
<dbReference type="NCBIfam" id="NF045756">
    <property type="entry name" value="MPN555"/>
    <property type="match status" value="1"/>
</dbReference>
<dbReference type="InterPro" id="IPR037041">
    <property type="entry name" value="Trigger_fac_C_sf"/>
</dbReference>
<keyword evidence="1" id="KW-0175">Coiled coil</keyword>
<protein>
    <recommendedName>
        <fullName evidence="4">Trigger factor</fullName>
    </recommendedName>
</protein>
<accession>A0ABT3BMI9</accession>
<evidence type="ECO:0000256" key="1">
    <source>
        <dbReference type="SAM" id="Coils"/>
    </source>
</evidence>
<name>A0ABT3BMI9_9BACT</name>
<dbReference type="SUPFAM" id="SSF109998">
    <property type="entry name" value="Triger factor/SurA peptide-binding domain-like"/>
    <property type="match status" value="1"/>
</dbReference>